<dbReference type="RefSeq" id="WP_004290116.1">
    <property type="nucleotide sequence ID" value="NZ_CABKNQ010000018.1"/>
</dbReference>
<dbReference type="EMBL" id="UFSX01000001">
    <property type="protein sequence ID" value="SUV29984.1"/>
    <property type="molecule type" value="Genomic_DNA"/>
</dbReference>
<sequence>MTYKTVKDYFERKPNASYLFFACMIFLFRVFLNWYGNDAQLVTLLDVIWTLMMTAGFVVGDRIRRKNKTMKDKIEDELKKNK</sequence>
<organism evidence="3 4">
    <name type="scientific">Bacteroides eggerthii</name>
    <dbReference type="NCBI Taxonomy" id="28111"/>
    <lineage>
        <taxon>Bacteria</taxon>
        <taxon>Pseudomonadati</taxon>
        <taxon>Bacteroidota</taxon>
        <taxon>Bacteroidia</taxon>
        <taxon>Bacteroidales</taxon>
        <taxon>Bacteroidaceae</taxon>
        <taxon>Bacteroides</taxon>
    </lineage>
</organism>
<protein>
    <recommendedName>
        <fullName evidence="6">Transmembrane protein</fullName>
    </recommendedName>
</protein>
<evidence type="ECO:0000313" key="3">
    <source>
        <dbReference type="EMBL" id="SUV29984.1"/>
    </source>
</evidence>
<reference evidence="3 4" key="1">
    <citation type="submission" date="2018-06" db="EMBL/GenBank/DDBJ databases">
        <authorList>
            <consortium name="Pathogen Informatics"/>
            <person name="Doyle S."/>
        </authorList>
    </citation>
    <scope>NUCLEOTIDE SEQUENCE [LARGE SCALE GENOMIC DNA]</scope>
    <source>
        <strain evidence="3 4">NCTC11155</strain>
    </source>
</reference>
<dbReference type="GeneID" id="93071865"/>
<evidence type="ECO:0000313" key="5">
    <source>
        <dbReference type="Proteomes" id="UP000283538"/>
    </source>
</evidence>
<dbReference type="AlphaFoldDB" id="A0A380YMP3"/>
<keyword evidence="1" id="KW-0472">Membrane</keyword>
<accession>A0A380YMP3</accession>
<dbReference type="OrthoDB" id="1048542at2"/>
<dbReference type="Proteomes" id="UP000283538">
    <property type="component" value="Unassembled WGS sequence"/>
</dbReference>
<dbReference type="EMBL" id="QSLA01000005">
    <property type="protein sequence ID" value="RHF09901.1"/>
    <property type="molecule type" value="Genomic_DNA"/>
</dbReference>
<keyword evidence="1" id="KW-1133">Transmembrane helix</keyword>
<evidence type="ECO:0000313" key="4">
    <source>
        <dbReference type="Proteomes" id="UP000254424"/>
    </source>
</evidence>
<dbReference type="Proteomes" id="UP000254424">
    <property type="component" value="Unassembled WGS sequence"/>
</dbReference>
<proteinExistence type="predicted"/>
<name>A0A380YMP3_9BACE</name>
<feature type="transmembrane region" description="Helical" evidence="1">
    <location>
        <begin position="41"/>
        <end position="60"/>
    </location>
</feature>
<feature type="transmembrane region" description="Helical" evidence="1">
    <location>
        <begin position="16"/>
        <end position="35"/>
    </location>
</feature>
<gene>
    <name evidence="2" type="ORF">DW701_05645</name>
    <name evidence="3" type="ORF">NCTC11155_01976</name>
</gene>
<dbReference type="STRING" id="483216.BACEGG_01827"/>
<evidence type="ECO:0000256" key="1">
    <source>
        <dbReference type="SAM" id="Phobius"/>
    </source>
</evidence>
<reference evidence="2 5" key="2">
    <citation type="submission" date="2018-08" db="EMBL/GenBank/DDBJ databases">
        <title>A genome reference for cultivated species of the human gut microbiota.</title>
        <authorList>
            <person name="Zou Y."/>
            <person name="Xue W."/>
            <person name="Luo G."/>
        </authorList>
    </citation>
    <scope>NUCLEOTIDE SEQUENCE [LARGE SCALE GENOMIC DNA]</scope>
    <source>
        <strain evidence="2 5">AM26-26AC</strain>
    </source>
</reference>
<evidence type="ECO:0008006" key="6">
    <source>
        <dbReference type="Google" id="ProtNLM"/>
    </source>
</evidence>
<evidence type="ECO:0000313" key="2">
    <source>
        <dbReference type="EMBL" id="RHF09901.1"/>
    </source>
</evidence>
<keyword evidence="1" id="KW-0812">Transmembrane</keyword>